<dbReference type="Pfam" id="PF00082">
    <property type="entry name" value="Peptidase_S8"/>
    <property type="match status" value="1"/>
</dbReference>
<evidence type="ECO:0000256" key="3">
    <source>
        <dbReference type="ARBA" id="ARBA00022825"/>
    </source>
</evidence>
<evidence type="ECO:0000256" key="6">
    <source>
        <dbReference type="SAM" id="MobiDB-lite"/>
    </source>
</evidence>
<feature type="compositionally biased region" description="Low complexity" evidence="6">
    <location>
        <begin position="483"/>
        <end position="496"/>
    </location>
</feature>
<dbReference type="GO" id="GO:0004252">
    <property type="term" value="F:serine-type endopeptidase activity"/>
    <property type="evidence" value="ECO:0007669"/>
    <property type="project" value="UniProtKB-UniRule"/>
</dbReference>
<dbReference type="GO" id="GO:0016485">
    <property type="term" value="P:protein processing"/>
    <property type="evidence" value="ECO:0007669"/>
    <property type="project" value="TreeGrafter"/>
</dbReference>
<feature type="region of interest" description="Disordered" evidence="6">
    <location>
        <begin position="937"/>
        <end position="965"/>
    </location>
</feature>
<sequence>MSVQDEEGASAYYYAGTQRVPLFPDPHVFAVRFDRDTCRAPAAGAQARAARMPAAAVLAGAAPLAFLPRDGLGVYRTGSAAACVERLHRLDGVAQAFQACRHGRGGGDSLVPTARLLAKFRVEPGIEKILHTLELLGLRILEPLRYAAPNGFLLGCAPGVNGLGALAAANALVEEGIVLFAEPDLVQARHLHSAGGAAGTAADPMQAPRLAREWHLHACRVPQAWRDNRGSPAIRIALFDDGVDAGHPEFAGEVATGQPKVAARYDFADGSADASPKSYADRHGTACAGVAGAAGIAVAGVAPGCRLVLARTPGFLAVSEEARMFEWAVDAGADVLGCAWGPAAGTPCPLPTATRLAIRYCLQHGRGGKGTPIFWAAGNGAEALDGDGYAANPDVMAIGACSERGLAASYGSYGARLFACAPSSGSADEHAILTADRAWPAGYGLRAGVQNGPGTRNDVNDMYEKSAVLEGDGDTDAHREGASGESVSGEGPSQEGSRAKGESGKGERGGGGNEAGARRAGPESGGAYTDCFGGTSAAVPLAAGIAALMLSANPALGAADVRSLLRQSAERIGGPDAYDAAGHSERFGYGRLDAEAAVRAARSAPVAAADAPTIAGPEAWTRTDPPPRFHINPGPHRYYVVEVAADPRLFDATGHLGARTSGNFYGSWSDQPFQVDPTYRLPATVWAQLRNAPRLWYRVGASARPDDYVDYTVSTTDDMAAMAPSIEIRAGIGAPPRTGERRRTITELMRLVATGDGKPDIEGPLLWDPLLGSPAFRIDPGRAQAYAVELSNDPAGFAGLAAVASAPGVSAPGVPAPGVPAAGVPALGDPAGDQAVPNPAKGAPEQPPGRGYFSSGWLTPAAAREDGAQVGFEAYIVPLAAWDALLGAARLYYRMTVRDDPQPGAGQVYAMDLTSDAPGLLARGEAFPGRADDAAWLQPLEGQPQLQPAPSPAPAQSHQAPGQPQ</sequence>
<evidence type="ECO:0000256" key="5">
    <source>
        <dbReference type="PROSITE-ProRule" id="PRU01240"/>
    </source>
</evidence>
<dbReference type="InterPro" id="IPR036852">
    <property type="entry name" value="Peptidase_S8/S53_dom_sf"/>
</dbReference>
<gene>
    <name evidence="8" type="ORF">HH212_09145</name>
</gene>
<reference evidence="8 9" key="1">
    <citation type="submission" date="2020-04" db="EMBL/GenBank/DDBJ databases">
        <title>Genome sequencing of novel species.</title>
        <authorList>
            <person name="Heo J."/>
            <person name="Kim S.-J."/>
            <person name="Kim J.-S."/>
            <person name="Hong S.-B."/>
            <person name="Kwon S.-W."/>
        </authorList>
    </citation>
    <scope>NUCLEOTIDE SEQUENCE [LARGE SCALE GENOMIC DNA]</scope>
    <source>
        <strain evidence="8 9">GN2-R2</strain>
    </source>
</reference>
<dbReference type="GO" id="GO:0016020">
    <property type="term" value="C:membrane"/>
    <property type="evidence" value="ECO:0007669"/>
    <property type="project" value="TreeGrafter"/>
</dbReference>
<dbReference type="RefSeq" id="WP_170202203.1">
    <property type="nucleotide sequence ID" value="NZ_CP051685.1"/>
</dbReference>
<dbReference type="PANTHER" id="PTHR42884:SF14">
    <property type="entry name" value="NEUROENDOCRINE CONVERTASE 1"/>
    <property type="match status" value="1"/>
</dbReference>
<dbReference type="SUPFAM" id="SSF52743">
    <property type="entry name" value="Subtilisin-like"/>
    <property type="match status" value="1"/>
</dbReference>
<keyword evidence="9" id="KW-1185">Reference proteome</keyword>
<dbReference type="PANTHER" id="PTHR42884">
    <property type="entry name" value="PROPROTEIN CONVERTASE SUBTILISIN/KEXIN-RELATED"/>
    <property type="match status" value="1"/>
</dbReference>
<keyword evidence="3 5" id="KW-0720">Serine protease</keyword>
<feature type="region of interest" description="Disordered" evidence="6">
    <location>
        <begin position="471"/>
        <end position="523"/>
    </location>
</feature>
<dbReference type="AlphaFoldDB" id="A0A7Z2VWD2"/>
<feature type="active site" description="Charge relay system" evidence="4 5">
    <location>
        <position position="283"/>
    </location>
</feature>
<dbReference type="InterPro" id="IPR022398">
    <property type="entry name" value="Peptidase_S8_His-AS"/>
</dbReference>
<keyword evidence="1 5" id="KW-0645">Protease</keyword>
<feature type="domain" description="Peptidase S8/S53" evidence="7">
    <location>
        <begin position="234"/>
        <end position="590"/>
    </location>
</feature>
<dbReference type="InterPro" id="IPR015500">
    <property type="entry name" value="Peptidase_S8_subtilisin-rel"/>
</dbReference>
<evidence type="ECO:0000256" key="4">
    <source>
        <dbReference type="PIRSR" id="PIRSR615500-1"/>
    </source>
</evidence>
<evidence type="ECO:0000256" key="1">
    <source>
        <dbReference type="ARBA" id="ARBA00022670"/>
    </source>
</evidence>
<dbReference type="PRINTS" id="PR00723">
    <property type="entry name" value="SUBTILISIN"/>
</dbReference>
<accession>A0A7Z2VWD2</accession>
<feature type="compositionally biased region" description="Low complexity" evidence="6">
    <location>
        <begin position="937"/>
        <end position="946"/>
    </location>
</feature>
<dbReference type="KEGG" id="mfy:HH212_09145"/>
<keyword evidence="2 5" id="KW-0378">Hydrolase</keyword>
<protein>
    <submittedName>
        <fullName evidence="8">S8 family serine peptidase</fullName>
    </submittedName>
</protein>
<evidence type="ECO:0000313" key="8">
    <source>
        <dbReference type="EMBL" id="QJE00170.1"/>
    </source>
</evidence>
<evidence type="ECO:0000256" key="2">
    <source>
        <dbReference type="ARBA" id="ARBA00022801"/>
    </source>
</evidence>
<evidence type="ECO:0000259" key="7">
    <source>
        <dbReference type="Pfam" id="PF00082"/>
    </source>
</evidence>
<feature type="compositionally biased region" description="Low complexity" evidence="6">
    <location>
        <begin position="954"/>
        <end position="965"/>
    </location>
</feature>
<dbReference type="PROSITE" id="PS00137">
    <property type="entry name" value="SUBTILASE_HIS"/>
    <property type="match status" value="1"/>
</dbReference>
<feature type="compositionally biased region" description="Basic and acidic residues" evidence="6">
    <location>
        <begin position="497"/>
        <end position="508"/>
    </location>
</feature>
<feature type="active site" description="Charge relay system" evidence="4 5">
    <location>
        <position position="240"/>
    </location>
</feature>
<proteinExistence type="inferred from homology"/>
<dbReference type="PROSITE" id="PS00138">
    <property type="entry name" value="SUBTILASE_SER"/>
    <property type="match status" value="1"/>
</dbReference>
<evidence type="ECO:0000313" key="9">
    <source>
        <dbReference type="Proteomes" id="UP000502415"/>
    </source>
</evidence>
<dbReference type="Gene3D" id="3.40.50.200">
    <property type="entry name" value="Peptidase S8/S53 domain"/>
    <property type="match status" value="1"/>
</dbReference>
<dbReference type="InterPro" id="IPR000209">
    <property type="entry name" value="Peptidase_S8/S53_dom"/>
</dbReference>
<organism evidence="8 9">
    <name type="scientific">Massilia forsythiae</name>
    <dbReference type="NCBI Taxonomy" id="2728020"/>
    <lineage>
        <taxon>Bacteria</taxon>
        <taxon>Pseudomonadati</taxon>
        <taxon>Pseudomonadota</taxon>
        <taxon>Betaproteobacteria</taxon>
        <taxon>Burkholderiales</taxon>
        <taxon>Oxalobacteraceae</taxon>
        <taxon>Telluria group</taxon>
        <taxon>Massilia</taxon>
    </lineage>
</organism>
<dbReference type="PROSITE" id="PS51892">
    <property type="entry name" value="SUBTILASE"/>
    <property type="match status" value="1"/>
</dbReference>
<name>A0A7Z2VWD2_9BURK</name>
<feature type="active site" description="Charge relay system" evidence="4 5">
    <location>
        <position position="536"/>
    </location>
</feature>
<feature type="region of interest" description="Disordered" evidence="6">
    <location>
        <begin position="822"/>
        <end position="854"/>
    </location>
</feature>
<dbReference type="Proteomes" id="UP000502415">
    <property type="component" value="Chromosome"/>
</dbReference>
<dbReference type="EMBL" id="CP051685">
    <property type="protein sequence ID" value="QJE00170.1"/>
    <property type="molecule type" value="Genomic_DNA"/>
</dbReference>
<feature type="compositionally biased region" description="Low complexity" evidence="6">
    <location>
        <begin position="822"/>
        <end position="832"/>
    </location>
</feature>
<dbReference type="InterPro" id="IPR023828">
    <property type="entry name" value="Peptidase_S8_Ser-AS"/>
</dbReference>
<comment type="similarity">
    <text evidence="5">Belongs to the peptidase S8 family.</text>
</comment>